<reference evidence="1" key="1">
    <citation type="submission" date="2020-08" db="EMBL/GenBank/DDBJ databases">
        <authorList>
            <person name="Cejkova D."/>
            <person name="Kubasova T."/>
            <person name="Jahodarova E."/>
            <person name="Rychlik I."/>
        </authorList>
    </citation>
    <scope>NUCLEOTIDE SEQUENCE</scope>
    <source>
        <strain evidence="1">An559</strain>
    </source>
</reference>
<dbReference type="InterPro" id="IPR022121">
    <property type="entry name" value="Peptidase_M73_camelysin"/>
</dbReference>
<reference evidence="1" key="2">
    <citation type="journal article" date="2021" name="Sci. Rep.">
        <title>The distribution of antibiotic resistance genes in chicken gut microbiota commensals.</title>
        <authorList>
            <person name="Juricova H."/>
            <person name="Matiasovicova J."/>
            <person name="Kubasova T."/>
            <person name="Cejkova D."/>
            <person name="Rychlik I."/>
        </authorList>
    </citation>
    <scope>NUCLEOTIDE SEQUENCE</scope>
    <source>
        <strain evidence="1">An559</strain>
    </source>
</reference>
<dbReference type="SUPFAM" id="SSF51126">
    <property type="entry name" value="Pectin lyase-like"/>
    <property type="match status" value="1"/>
</dbReference>
<accession>A0A939BD10</accession>
<comment type="caution">
    <text evidence="1">The sequence shown here is derived from an EMBL/GenBank/DDBJ whole genome shotgun (WGS) entry which is preliminary data.</text>
</comment>
<dbReference type="EMBL" id="JACJKY010000007">
    <property type="protein sequence ID" value="MBM6920694.1"/>
    <property type="molecule type" value="Genomic_DNA"/>
</dbReference>
<dbReference type="InterPro" id="IPR011050">
    <property type="entry name" value="Pectin_lyase_fold/virulence"/>
</dbReference>
<dbReference type="AlphaFoldDB" id="A0A939BD10"/>
<sequence>MRGIKRSLWLSALSLCLCVAMLLGTTFAWFTDSVVNKNNRIEAGSLQVELWKKGPLETTWTNITESQVPVFNYDKWEPGYSTGATFRVENKGTLSVKYELELQNVVTTKEIENVIDVYVNNVNKGTLAQFMKGENLFAGTIVNGETHSEEIEVKLEMQKDADNDYQGAFASFDILLKAAQTPDEADGFGSNKYDEDALYEQINVEATNDENKNGEALQDALREAKSGTTIFVSGGVYNLPAGTESVSGQSGWLMPITQDGITIKGDGNTVIKSDDASGNGAWATQNVITVFADNVTLENLIIEPRASVNKNVEVLGKNFTMKNCTVRVGSLYFSGDKGNVLVSGNTFEEDSCIVLDSVNAAETVSRANAGGNIVIENNTFKDCVSYAIGNTTWTSPATLTMANVQVNGNTFENVANVLRHRVASGVFEFDETNTLDGQNLDAVLLAQYINSDPHSGLTAEQLKNRLVATVGGKEIRVGTDFLVGQNRGWTNNTTFDFGWAVNKANTGLDAVKAESNTTTINALVASLKDQSTEEVLQTKVAKLDQLLFGDDGACAYPESWSKGWMSNAFLTRGASDGAYWNATAMTATKESNPDTIVTIVMEHTDGTVYFVRY</sequence>
<organism evidence="1 2">
    <name type="scientific">Merdimmobilis hominis</name>
    <dbReference type="NCBI Taxonomy" id="2897707"/>
    <lineage>
        <taxon>Bacteria</taxon>
        <taxon>Bacillati</taxon>
        <taxon>Bacillota</taxon>
        <taxon>Clostridia</taxon>
        <taxon>Eubacteriales</taxon>
        <taxon>Oscillospiraceae</taxon>
        <taxon>Merdimmobilis</taxon>
    </lineage>
</organism>
<protein>
    <submittedName>
        <fullName evidence="1">Uncharacterized protein</fullName>
    </submittedName>
</protein>
<dbReference type="Pfam" id="PF12389">
    <property type="entry name" value="Peptidase_M73"/>
    <property type="match status" value="1"/>
</dbReference>
<dbReference type="InterPro" id="IPR012334">
    <property type="entry name" value="Pectin_lyas_fold"/>
</dbReference>
<dbReference type="Proteomes" id="UP000774750">
    <property type="component" value="Unassembled WGS sequence"/>
</dbReference>
<keyword evidence="2" id="KW-1185">Reference proteome</keyword>
<dbReference type="RefSeq" id="WP_204445853.1">
    <property type="nucleotide sequence ID" value="NZ_JACJKY010000007.1"/>
</dbReference>
<evidence type="ECO:0000313" key="2">
    <source>
        <dbReference type="Proteomes" id="UP000774750"/>
    </source>
</evidence>
<gene>
    <name evidence="1" type="ORF">H6A12_05940</name>
</gene>
<evidence type="ECO:0000313" key="1">
    <source>
        <dbReference type="EMBL" id="MBM6920694.1"/>
    </source>
</evidence>
<proteinExistence type="predicted"/>
<name>A0A939BD10_9FIRM</name>
<dbReference type="Gene3D" id="2.160.20.10">
    <property type="entry name" value="Single-stranded right-handed beta-helix, Pectin lyase-like"/>
    <property type="match status" value="1"/>
</dbReference>